<evidence type="ECO:0000313" key="2">
    <source>
        <dbReference type="Proteomes" id="UP000288212"/>
    </source>
</evidence>
<evidence type="ECO:0000313" key="1">
    <source>
        <dbReference type="EMBL" id="RUO21985.1"/>
    </source>
</evidence>
<dbReference type="AlphaFoldDB" id="A0A432VZ99"/>
<gene>
    <name evidence="1" type="ORF">CWE06_03855</name>
</gene>
<keyword evidence="2" id="KW-1185">Reference proteome</keyword>
<dbReference type="Proteomes" id="UP000288212">
    <property type="component" value="Unassembled WGS sequence"/>
</dbReference>
<dbReference type="SUPFAM" id="SSF49503">
    <property type="entry name" value="Cupredoxins"/>
    <property type="match status" value="1"/>
</dbReference>
<comment type="caution">
    <text evidence="1">The sequence shown here is derived from an EMBL/GenBank/DDBJ whole genome shotgun (WGS) entry which is preliminary data.</text>
</comment>
<reference evidence="1 2" key="1">
    <citation type="journal article" date="2011" name="Front. Microbiol.">
        <title>Genomic signatures of strain selection and enhancement in Bacillus atrophaeus var. globigii, a historical biowarfare simulant.</title>
        <authorList>
            <person name="Gibbons H.S."/>
            <person name="Broomall S.M."/>
            <person name="McNew L.A."/>
            <person name="Daligault H."/>
            <person name="Chapman C."/>
            <person name="Bruce D."/>
            <person name="Karavis M."/>
            <person name="Krepps M."/>
            <person name="McGregor P.A."/>
            <person name="Hong C."/>
            <person name="Park K.H."/>
            <person name="Akmal A."/>
            <person name="Feldman A."/>
            <person name="Lin J.S."/>
            <person name="Chang W.E."/>
            <person name="Higgs B.W."/>
            <person name="Demirev P."/>
            <person name="Lindquist J."/>
            <person name="Liem A."/>
            <person name="Fochler E."/>
            <person name="Read T.D."/>
            <person name="Tapia R."/>
            <person name="Johnson S."/>
            <person name="Bishop-Lilly K.A."/>
            <person name="Detter C."/>
            <person name="Han C."/>
            <person name="Sozhamannan S."/>
            <person name="Rosenzweig C.N."/>
            <person name="Skowronski E.W."/>
        </authorList>
    </citation>
    <scope>NUCLEOTIDE SEQUENCE [LARGE SCALE GENOMIC DNA]</scope>
    <source>
        <strain evidence="1 2">AK5</strain>
    </source>
</reference>
<dbReference type="Gene3D" id="2.60.40.420">
    <property type="entry name" value="Cupredoxins - blue copper proteins"/>
    <property type="match status" value="1"/>
</dbReference>
<dbReference type="EMBL" id="PIPI01000001">
    <property type="protein sequence ID" value="RUO21985.1"/>
    <property type="molecule type" value="Genomic_DNA"/>
</dbReference>
<dbReference type="InterPro" id="IPR008972">
    <property type="entry name" value="Cupredoxin"/>
</dbReference>
<protein>
    <recommendedName>
        <fullName evidence="3">Methylamine utilization protein</fullName>
    </recommendedName>
</protein>
<name>A0A432VZ99_9GAMM</name>
<evidence type="ECO:0008006" key="3">
    <source>
        <dbReference type="Google" id="ProtNLM"/>
    </source>
</evidence>
<sequence>MSVLLTSEFNELNKLTAATLVLALFFVAKPIANPIGLNDQIENQKYSSQLQLLDANDAPLVGAVLFDTSPSAENTAQVEHIMDQVQRQFVPAVLMIQAGDTVKFPNSDSIRHHVFSFSTARSFDLELYGNSTAPTIDFPNAGYIVVGCNIHDDMIGHIIVSSSGQFYESDKAGNIDVSMLDVFDGWYLWHPWMAAAGLAPIALTEIALTEPFRLAIEAPPAREESELESRFRRRLQRGH</sequence>
<accession>A0A432VZ99</accession>
<proteinExistence type="predicted"/>
<organism evidence="1 2">
    <name type="scientific">Aliidiomarina haloalkalitolerans</name>
    <dbReference type="NCBI Taxonomy" id="859059"/>
    <lineage>
        <taxon>Bacteria</taxon>
        <taxon>Pseudomonadati</taxon>
        <taxon>Pseudomonadota</taxon>
        <taxon>Gammaproteobacteria</taxon>
        <taxon>Alteromonadales</taxon>
        <taxon>Idiomarinaceae</taxon>
        <taxon>Aliidiomarina</taxon>
    </lineage>
</organism>